<keyword evidence="1" id="KW-0479">Metal-binding</keyword>
<dbReference type="WBParaSite" id="TMUE_2000006794.1">
    <property type="protein sequence ID" value="TMUE_2000006794.1"/>
    <property type="gene ID" value="WBGene00286230"/>
</dbReference>
<dbReference type="Gene3D" id="3.30.160.60">
    <property type="entry name" value="Classic Zinc Finger"/>
    <property type="match status" value="1"/>
</dbReference>
<accession>A0A5S6QHX7</accession>
<evidence type="ECO:0000313" key="3">
    <source>
        <dbReference type="Proteomes" id="UP000046395"/>
    </source>
</evidence>
<reference evidence="4" key="1">
    <citation type="submission" date="2019-12" db="UniProtKB">
        <authorList>
            <consortium name="WormBaseParasite"/>
        </authorList>
    </citation>
    <scope>IDENTIFICATION</scope>
</reference>
<dbReference type="AlphaFoldDB" id="A0A5S6QHX7"/>
<feature type="domain" description="C2H2-type" evidence="2">
    <location>
        <begin position="57"/>
        <end position="85"/>
    </location>
</feature>
<name>A0A5S6QHX7_TRIMR</name>
<evidence type="ECO:0000259" key="2">
    <source>
        <dbReference type="PROSITE" id="PS50157"/>
    </source>
</evidence>
<keyword evidence="1" id="KW-0862">Zinc</keyword>
<evidence type="ECO:0000313" key="4">
    <source>
        <dbReference type="WBParaSite" id="TMUE_2000006794.1"/>
    </source>
</evidence>
<proteinExistence type="predicted"/>
<dbReference type="GO" id="GO:0008270">
    <property type="term" value="F:zinc ion binding"/>
    <property type="evidence" value="ECO:0007669"/>
    <property type="project" value="UniProtKB-KW"/>
</dbReference>
<sequence>MYCILRMLQEIACSKCSRRFPTVNSVGVHYTRWCRGLPPSPPPEQPGPATSSAEPSWPCRDCSMTFTTKTGCQLHRRNAHPAEHALDQPRERRPRWSEFEFLALAEIEASLPANTPNLRETLIAELFTRHGIRRNLVMIKGQRRKARYKALVERLKQQLATEIGREVSRHLSDVVEEHTSTGSILADNSNPMATDVNQLEEVLTAGELSSEVVVELTGLAERALSGENILDSTAEKWCLEHLIFLLPGRVRVIVPVIRLEMLDKRSKNAFGSSRSSTTLIDSA</sequence>
<dbReference type="PROSITE" id="PS50157">
    <property type="entry name" value="ZINC_FINGER_C2H2_2"/>
    <property type="match status" value="1"/>
</dbReference>
<keyword evidence="3" id="KW-1185">Reference proteome</keyword>
<evidence type="ECO:0000256" key="1">
    <source>
        <dbReference type="PROSITE-ProRule" id="PRU00042"/>
    </source>
</evidence>
<dbReference type="InterPro" id="IPR013087">
    <property type="entry name" value="Znf_C2H2_type"/>
</dbReference>
<dbReference type="Proteomes" id="UP000046395">
    <property type="component" value="Unassembled WGS sequence"/>
</dbReference>
<organism evidence="3 4">
    <name type="scientific">Trichuris muris</name>
    <name type="common">Mouse whipworm</name>
    <dbReference type="NCBI Taxonomy" id="70415"/>
    <lineage>
        <taxon>Eukaryota</taxon>
        <taxon>Metazoa</taxon>
        <taxon>Ecdysozoa</taxon>
        <taxon>Nematoda</taxon>
        <taxon>Enoplea</taxon>
        <taxon>Dorylaimia</taxon>
        <taxon>Trichinellida</taxon>
        <taxon>Trichuridae</taxon>
        <taxon>Trichuris</taxon>
    </lineage>
</organism>
<keyword evidence="1" id="KW-0863">Zinc-finger</keyword>
<dbReference type="PROSITE" id="PS00028">
    <property type="entry name" value="ZINC_FINGER_C2H2_1"/>
    <property type="match status" value="1"/>
</dbReference>
<protein>
    <submittedName>
        <fullName evidence="4">C2H2-type domain-containing protein</fullName>
    </submittedName>
</protein>